<proteinExistence type="inferred from homology"/>
<dbReference type="GO" id="GO:0005506">
    <property type="term" value="F:iron ion binding"/>
    <property type="evidence" value="ECO:0007669"/>
    <property type="project" value="InterPro"/>
</dbReference>
<evidence type="ECO:0000313" key="10">
    <source>
        <dbReference type="EMBL" id="RVX15495.1"/>
    </source>
</evidence>
<feature type="binding site" description="axial binding residue" evidence="7">
    <location>
        <position position="510"/>
    </location>
    <ligand>
        <name>heme</name>
        <dbReference type="ChEBI" id="CHEBI:30413"/>
    </ligand>
    <ligandPart>
        <name>Fe</name>
        <dbReference type="ChEBI" id="CHEBI:18248"/>
    </ligandPart>
</feature>
<dbReference type="PROSITE" id="PS00086">
    <property type="entry name" value="CYTOCHROME_P450"/>
    <property type="match status" value="1"/>
</dbReference>
<evidence type="ECO:0000256" key="4">
    <source>
        <dbReference type="ARBA" id="ARBA00023002"/>
    </source>
</evidence>
<keyword evidence="2 7" id="KW-0349">Heme</keyword>
<evidence type="ECO:0000313" key="11">
    <source>
        <dbReference type="Proteomes" id="UP000288805"/>
    </source>
</evidence>
<dbReference type="CDD" id="cd11073">
    <property type="entry name" value="CYP76-like"/>
    <property type="match status" value="1"/>
</dbReference>
<dbReference type="Proteomes" id="UP000288805">
    <property type="component" value="Unassembled WGS sequence"/>
</dbReference>
<evidence type="ECO:0000256" key="5">
    <source>
        <dbReference type="ARBA" id="ARBA00023004"/>
    </source>
</evidence>
<organism evidence="10 11">
    <name type="scientific">Vitis vinifera</name>
    <name type="common">Grape</name>
    <dbReference type="NCBI Taxonomy" id="29760"/>
    <lineage>
        <taxon>Eukaryota</taxon>
        <taxon>Viridiplantae</taxon>
        <taxon>Streptophyta</taxon>
        <taxon>Embryophyta</taxon>
        <taxon>Tracheophyta</taxon>
        <taxon>Spermatophyta</taxon>
        <taxon>Magnoliopsida</taxon>
        <taxon>eudicotyledons</taxon>
        <taxon>Gunneridae</taxon>
        <taxon>Pentapetalae</taxon>
        <taxon>rosids</taxon>
        <taxon>Vitales</taxon>
        <taxon>Vitaceae</taxon>
        <taxon>Viteae</taxon>
        <taxon>Vitis</taxon>
    </lineage>
</organism>
<name>A0A438K2Q4_VITVI</name>
<dbReference type="Pfam" id="PF00067">
    <property type="entry name" value="p450"/>
    <property type="match status" value="1"/>
</dbReference>
<dbReference type="InterPro" id="IPR017972">
    <property type="entry name" value="Cyt_P450_CS"/>
</dbReference>
<keyword evidence="4 8" id="KW-0560">Oxidoreductase</keyword>
<feature type="transmembrane region" description="Helical" evidence="9">
    <location>
        <begin position="63"/>
        <end position="82"/>
    </location>
</feature>
<keyword evidence="3 7" id="KW-0479">Metal-binding</keyword>
<dbReference type="FunFam" id="1.10.630.10:FF:000026">
    <property type="entry name" value="Cytochrome P450 82C4"/>
    <property type="match status" value="1"/>
</dbReference>
<dbReference type="Gene3D" id="1.10.630.10">
    <property type="entry name" value="Cytochrome P450"/>
    <property type="match status" value="1"/>
</dbReference>
<dbReference type="GO" id="GO:0016705">
    <property type="term" value="F:oxidoreductase activity, acting on paired donors, with incorporation or reduction of molecular oxygen"/>
    <property type="evidence" value="ECO:0007669"/>
    <property type="project" value="InterPro"/>
</dbReference>
<comment type="cofactor">
    <cofactor evidence="7">
        <name>heme</name>
        <dbReference type="ChEBI" id="CHEBI:30413"/>
    </cofactor>
</comment>
<accession>A0A438K2Q4</accession>
<keyword evidence="6 8" id="KW-0503">Monooxygenase</keyword>
<reference evidence="10 11" key="1">
    <citation type="journal article" date="2018" name="PLoS Genet.">
        <title>Population sequencing reveals clonal diversity and ancestral inbreeding in the grapevine cultivar Chardonnay.</title>
        <authorList>
            <person name="Roach M.J."/>
            <person name="Johnson D.L."/>
            <person name="Bohlmann J."/>
            <person name="van Vuuren H.J."/>
            <person name="Jones S.J."/>
            <person name="Pretorius I.S."/>
            <person name="Schmidt S.A."/>
            <person name="Borneman A.R."/>
        </authorList>
    </citation>
    <scope>NUCLEOTIDE SEQUENCE [LARGE SCALE GENOMIC DNA]</scope>
    <source>
        <strain evidence="11">cv. Chardonnay</strain>
        <tissue evidence="10">Leaf</tissue>
    </source>
</reference>
<dbReference type="InterPro" id="IPR036396">
    <property type="entry name" value="Cyt_P450_sf"/>
</dbReference>
<evidence type="ECO:0000256" key="7">
    <source>
        <dbReference type="PIRSR" id="PIRSR602401-1"/>
    </source>
</evidence>
<evidence type="ECO:0000256" key="1">
    <source>
        <dbReference type="ARBA" id="ARBA00010617"/>
    </source>
</evidence>
<keyword evidence="9" id="KW-0472">Membrane</keyword>
<sequence length="573" mass="66116">MVTGRRYKKDHVDCFYTSFSCSSFFFPRNQFQYYVSHHLERATTAISSYWIWWWEATSKKDQVNQAVLTVLIAIFATSWYLWASLRARKRTAPLPPGPRGLPIVGYLPFLGSNLHHSFAELADIYGPIFKLWLGNRLCIVLTSPSLAKEVARDQDIIFANRDPPVAALISSYDRLDIVWSPYGSYWRNLRKLFVREMLSNNILDRCHAHRRYEVRKTITNVYNKIGTPMDFGKLSFQTELNVMTWSMWGNTIEGLEDSVTGVSFRELSNEVMRLLGKTNISDFFPVLARFDIQGVEREMKKVFLSVDQILDHIIEQRMKLDTAKEKRASNNREEKDFLQFLLDVKEQEATETPITRTQIKALLLDILVGGTDTTATTIEWAMAEMMSNPETMRKAQEELADVVGMTNIVEESHLPKLKYMDAVMKETLRLRPAIAVLVPKRPSQSCTVGGYTVPKGTKVFLNVWAMHRDPKYWDNPSEFKPERFLTDSSRWDYRGNNFQYLPFGSGRRVCPGIPLAERMLIYLLASLLHSFDWQLITKGEDLDLSEQFGIVLKKRTPLIVIPTKRLPNSALYA</sequence>
<evidence type="ECO:0000256" key="2">
    <source>
        <dbReference type="ARBA" id="ARBA00022617"/>
    </source>
</evidence>
<evidence type="ECO:0000256" key="3">
    <source>
        <dbReference type="ARBA" id="ARBA00022723"/>
    </source>
</evidence>
<dbReference type="PANTHER" id="PTHR47951">
    <property type="entry name" value="OS08G0547900 PROTEIN"/>
    <property type="match status" value="1"/>
</dbReference>
<protein>
    <submittedName>
        <fullName evidence="10">Geraniol 8-hydroxylase</fullName>
    </submittedName>
</protein>
<dbReference type="AlphaFoldDB" id="A0A438K2Q4"/>
<evidence type="ECO:0000256" key="8">
    <source>
        <dbReference type="RuleBase" id="RU000461"/>
    </source>
</evidence>
<dbReference type="GO" id="GO:0004497">
    <property type="term" value="F:monooxygenase activity"/>
    <property type="evidence" value="ECO:0007669"/>
    <property type="project" value="UniProtKB-KW"/>
</dbReference>
<dbReference type="SUPFAM" id="SSF48264">
    <property type="entry name" value="Cytochrome P450"/>
    <property type="match status" value="1"/>
</dbReference>
<dbReference type="GO" id="GO:0020037">
    <property type="term" value="F:heme binding"/>
    <property type="evidence" value="ECO:0007669"/>
    <property type="project" value="InterPro"/>
</dbReference>
<dbReference type="PANTHER" id="PTHR47951:SF7">
    <property type="entry name" value="FLAVONOID 3',5'-HYDROXYLASE-LIKE ISOFORM X1"/>
    <property type="match status" value="1"/>
</dbReference>
<keyword evidence="9" id="KW-0812">Transmembrane</keyword>
<comment type="similarity">
    <text evidence="1 8">Belongs to the cytochrome P450 family.</text>
</comment>
<dbReference type="InterPro" id="IPR002401">
    <property type="entry name" value="Cyt_P450_E_grp-I"/>
</dbReference>
<dbReference type="InterPro" id="IPR001128">
    <property type="entry name" value="Cyt_P450"/>
</dbReference>
<evidence type="ECO:0000256" key="9">
    <source>
        <dbReference type="SAM" id="Phobius"/>
    </source>
</evidence>
<keyword evidence="9" id="KW-1133">Transmembrane helix</keyword>
<dbReference type="EMBL" id="QGNW01000018">
    <property type="protein sequence ID" value="RVX15495.1"/>
    <property type="molecule type" value="Genomic_DNA"/>
</dbReference>
<dbReference type="PRINTS" id="PR00385">
    <property type="entry name" value="P450"/>
</dbReference>
<evidence type="ECO:0000256" key="6">
    <source>
        <dbReference type="ARBA" id="ARBA00023033"/>
    </source>
</evidence>
<dbReference type="PRINTS" id="PR00463">
    <property type="entry name" value="EP450I"/>
</dbReference>
<keyword evidence="5 7" id="KW-0408">Iron</keyword>
<gene>
    <name evidence="10" type="primary">CYP76B6_29</name>
    <name evidence="10" type="ORF">CK203_009002</name>
</gene>
<comment type="caution">
    <text evidence="10">The sequence shown here is derived from an EMBL/GenBank/DDBJ whole genome shotgun (WGS) entry which is preliminary data.</text>
</comment>